<reference evidence="5 6" key="1">
    <citation type="submission" date="2008-07" db="EMBL/GenBank/DDBJ databases">
        <authorList>
            <person name="El-Sayed N."/>
            <person name="Caler E."/>
            <person name="Inman J."/>
            <person name="Amedeo P."/>
            <person name="Hass B."/>
            <person name="Wortman J."/>
        </authorList>
    </citation>
    <scope>NUCLEOTIDE SEQUENCE [LARGE SCALE GENOMIC DNA]</scope>
    <source>
        <strain evidence="6">ATCC 50983 / TXsc</strain>
    </source>
</reference>
<dbReference type="InterPro" id="IPR001537">
    <property type="entry name" value="SpoU_MeTrfase"/>
</dbReference>
<organism evidence="6">
    <name type="scientific">Perkinsus marinus (strain ATCC 50983 / TXsc)</name>
    <dbReference type="NCBI Taxonomy" id="423536"/>
    <lineage>
        <taxon>Eukaryota</taxon>
        <taxon>Sar</taxon>
        <taxon>Alveolata</taxon>
        <taxon>Perkinsozoa</taxon>
        <taxon>Perkinsea</taxon>
        <taxon>Perkinsida</taxon>
        <taxon>Perkinsidae</taxon>
        <taxon>Perkinsus</taxon>
    </lineage>
</organism>
<keyword evidence="1 5" id="KW-0489">Methyltransferase</keyword>
<dbReference type="SUPFAM" id="SSF75217">
    <property type="entry name" value="alpha/beta knot"/>
    <property type="match status" value="1"/>
</dbReference>
<dbReference type="PANTHER" id="PTHR43191:SF7">
    <property type="entry name" value="OBP33PEP LIKE PROTEIN"/>
    <property type="match status" value="1"/>
</dbReference>
<evidence type="ECO:0000256" key="3">
    <source>
        <dbReference type="SAM" id="MobiDB-lite"/>
    </source>
</evidence>
<evidence type="ECO:0000256" key="1">
    <source>
        <dbReference type="ARBA" id="ARBA00022603"/>
    </source>
</evidence>
<dbReference type="InParanoid" id="C5L4I4"/>
<evidence type="ECO:0000256" key="2">
    <source>
        <dbReference type="ARBA" id="ARBA00022679"/>
    </source>
</evidence>
<evidence type="ECO:0000259" key="4">
    <source>
        <dbReference type="Pfam" id="PF00588"/>
    </source>
</evidence>
<dbReference type="OMA" id="NCHMENS"/>
<dbReference type="GO" id="GO:0032259">
    <property type="term" value="P:methylation"/>
    <property type="evidence" value="ECO:0007669"/>
    <property type="project" value="UniProtKB-KW"/>
</dbReference>
<dbReference type="Pfam" id="PF00588">
    <property type="entry name" value="SpoU_methylase"/>
    <property type="match status" value="1"/>
</dbReference>
<dbReference type="PANTHER" id="PTHR43191">
    <property type="entry name" value="RRNA METHYLTRANSFERASE 3"/>
    <property type="match status" value="1"/>
</dbReference>
<keyword evidence="2" id="KW-0808">Transferase</keyword>
<accession>C5L4I4</accession>
<name>C5L4I4_PERM5</name>
<dbReference type="Gene3D" id="3.40.1280.10">
    <property type="match status" value="1"/>
</dbReference>
<gene>
    <name evidence="5" type="ORF">Pmar_PMAR000462</name>
</gene>
<dbReference type="InterPro" id="IPR029026">
    <property type="entry name" value="tRNA_m1G_MTases_N"/>
</dbReference>
<evidence type="ECO:0000313" key="5">
    <source>
        <dbReference type="EMBL" id="EER08421.1"/>
    </source>
</evidence>
<proteinExistence type="predicted"/>
<dbReference type="EMBL" id="GG679081">
    <property type="protein sequence ID" value="EER08421.1"/>
    <property type="molecule type" value="Genomic_DNA"/>
</dbReference>
<protein>
    <submittedName>
        <fullName evidence="5">rRNA methylase, putative</fullName>
    </submittedName>
</protein>
<evidence type="ECO:0000313" key="6">
    <source>
        <dbReference type="Proteomes" id="UP000007800"/>
    </source>
</evidence>
<dbReference type="GO" id="GO:0003723">
    <property type="term" value="F:RNA binding"/>
    <property type="evidence" value="ECO:0007669"/>
    <property type="project" value="InterPro"/>
</dbReference>
<sequence length="211" mass="23501">MASPVDLPPPRPWKSYLLICNVGKRQNWGQLLRSATAFGVTEVFVVGAKKMKELALFGNQDTIAEVKEELKRRGITLCGVEIHPSSEPIQDMHWRGDTCFMLGNEGTGMTDKQIAACDQFTYIQQYTKATASLNVAIAGSIVSHHFAMASGMPVAERKGQKFVTDEGRGKLDRYEHPTDYEQQVIEEKRRLRAAKRQKEAVAAADDDDKTA</sequence>
<dbReference type="InterPro" id="IPR051259">
    <property type="entry name" value="rRNA_Methyltransferase"/>
</dbReference>
<keyword evidence="6" id="KW-1185">Reference proteome</keyword>
<dbReference type="GO" id="GO:0008173">
    <property type="term" value="F:RNA methyltransferase activity"/>
    <property type="evidence" value="ECO:0007669"/>
    <property type="project" value="InterPro"/>
</dbReference>
<dbReference type="Proteomes" id="UP000007800">
    <property type="component" value="Unassembled WGS sequence"/>
</dbReference>
<dbReference type="CDD" id="cd18096">
    <property type="entry name" value="SpoU-like"/>
    <property type="match status" value="1"/>
</dbReference>
<dbReference type="RefSeq" id="XP_002776605.1">
    <property type="nucleotide sequence ID" value="XM_002776559.1"/>
</dbReference>
<feature type="domain" description="tRNA/rRNA methyltransferase SpoU type" evidence="4">
    <location>
        <begin position="16"/>
        <end position="143"/>
    </location>
</feature>
<dbReference type="InterPro" id="IPR029028">
    <property type="entry name" value="Alpha/beta_knot_MTases"/>
</dbReference>
<dbReference type="GeneID" id="9041285"/>
<dbReference type="AlphaFoldDB" id="C5L4I4"/>
<feature type="region of interest" description="Disordered" evidence="3">
    <location>
        <begin position="159"/>
        <end position="178"/>
    </location>
</feature>
<dbReference type="OrthoDB" id="270651at2759"/>
<dbReference type="GO" id="GO:0006396">
    <property type="term" value="P:RNA processing"/>
    <property type="evidence" value="ECO:0007669"/>
    <property type="project" value="InterPro"/>
</dbReference>